<gene>
    <name evidence="5" type="ORF">g.9903</name>
</gene>
<dbReference type="PANTHER" id="PTHR28573">
    <property type="entry name" value="SPINDLE AND KINETOCHORE-ASSOCIATED PROTEIN 1"/>
    <property type="match status" value="1"/>
</dbReference>
<dbReference type="Gene3D" id="1.10.10.1890">
    <property type="entry name" value="Ska1 microtubule binding domain-like"/>
    <property type="match status" value="1"/>
</dbReference>
<dbReference type="GO" id="GO:0007059">
    <property type="term" value="P:chromosome segregation"/>
    <property type="evidence" value="ECO:0007669"/>
    <property type="project" value="InterPro"/>
</dbReference>
<sequence length="271" mass="31486">MDKILEEQTKRTELLIKALEVVKISDNPIVEHLCSDIRDSTFRMEALLEKRKDLLSQKKKLNEEFVELNKKCNALADRSEEINQGLFPEQSYQSVQAENVEATQANGQNFNSFEVSPCPSAWANGALNTPMLRGQTFRQPFTSEETQQSYIRPLHQSEMESVPTYMKGRLTCENINSLVTVFNSVLKQKYSIVKLRRKDVKRKDLIQYSTWKSQEEEYKMTGQIFLTPEDLKNLANYKMDKSADKITQILRHTKRLRQSRVLGKVILYIVI</sequence>
<dbReference type="InterPro" id="IPR009829">
    <property type="entry name" value="SKA1"/>
</dbReference>
<comment type="similarity">
    <text evidence="1">Belongs to the SKA1 family.</text>
</comment>
<proteinExistence type="inferred from homology"/>
<organism evidence="5">
    <name type="scientific">Homalodisca liturata</name>
    <dbReference type="NCBI Taxonomy" id="320908"/>
    <lineage>
        <taxon>Eukaryota</taxon>
        <taxon>Metazoa</taxon>
        <taxon>Ecdysozoa</taxon>
        <taxon>Arthropoda</taxon>
        <taxon>Hexapoda</taxon>
        <taxon>Insecta</taxon>
        <taxon>Pterygota</taxon>
        <taxon>Neoptera</taxon>
        <taxon>Paraneoptera</taxon>
        <taxon>Hemiptera</taxon>
        <taxon>Auchenorrhyncha</taxon>
        <taxon>Membracoidea</taxon>
        <taxon>Cicadellidae</taxon>
        <taxon>Cicadellinae</taxon>
        <taxon>Proconiini</taxon>
        <taxon>Homalodisca</taxon>
    </lineage>
</organism>
<dbReference type="GO" id="GO:0031110">
    <property type="term" value="P:regulation of microtubule polymerization or depolymerization"/>
    <property type="evidence" value="ECO:0007669"/>
    <property type="project" value="TreeGrafter"/>
</dbReference>
<dbReference type="AlphaFoldDB" id="A0A1B6HQR4"/>
<dbReference type="GO" id="GO:0051301">
    <property type="term" value="P:cell division"/>
    <property type="evidence" value="ECO:0007669"/>
    <property type="project" value="InterPro"/>
</dbReference>
<dbReference type="InterPro" id="IPR042031">
    <property type="entry name" value="SKA1_MBD_sf"/>
</dbReference>
<dbReference type="GO" id="GO:0072686">
    <property type="term" value="C:mitotic spindle"/>
    <property type="evidence" value="ECO:0007669"/>
    <property type="project" value="TreeGrafter"/>
</dbReference>
<accession>A0A1B6HQR4</accession>
<reference evidence="5" key="1">
    <citation type="submission" date="2015-11" db="EMBL/GenBank/DDBJ databases">
        <title>De novo transcriptome assembly of four potential Pierce s Disease insect vectors from Arizona vineyards.</title>
        <authorList>
            <person name="Tassone E.E."/>
        </authorList>
    </citation>
    <scope>NUCLEOTIDE SEQUENCE</scope>
</reference>
<name>A0A1B6HQR4_9HEMI</name>
<dbReference type="GO" id="GO:0000940">
    <property type="term" value="C:outer kinetochore"/>
    <property type="evidence" value="ECO:0007669"/>
    <property type="project" value="TreeGrafter"/>
</dbReference>
<evidence type="ECO:0000256" key="3">
    <source>
        <dbReference type="ARBA" id="ARBA00047202"/>
    </source>
</evidence>
<dbReference type="EMBL" id="GECU01030687">
    <property type="protein sequence ID" value="JAS77019.1"/>
    <property type="molecule type" value="Transcribed_RNA"/>
</dbReference>
<dbReference type="GO" id="GO:0008017">
    <property type="term" value="F:microtubule binding"/>
    <property type="evidence" value="ECO:0007669"/>
    <property type="project" value="InterPro"/>
</dbReference>
<protein>
    <recommendedName>
        <fullName evidence="2">SKA complex subunit 1</fullName>
    </recommendedName>
    <alternativeName>
        <fullName evidence="3">Spindle and kinetochore-associated protein 1</fullName>
    </alternativeName>
</protein>
<keyword evidence="4" id="KW-0175">Coiled coil</keyword>
<dbReference type="PANTHER" id="PTHR28573:SF1">
    <property type="entry name" value="SPINDLE AND KINETOCHORE-ASSOCIATED PROTEIN 1"/>
    <property type="match status" value="1"/>
</dbReference>
<dbReference type="GO" id="GO:0000278">
    <property type="term" value="P:mitotic cell cycle"/>
    <property type="evidence" value="ECO:0007669"/>
    <property type="project" value="TreeGrafter"/>
</dbReference>
<evidence type="ECO:0000256" key="1">
    <source>
        <dbReference type="ARBA" id="ARBA00006836"/>
    </source>
</evidence>
<feature type="coiled-coil region" evidence="4">
    <location>
        <begin position="44"/>
        <end position="78"/>
    </location>
</feature>
<evidence type="ECO:0000256" key="2">
    <source>
        <dbReference type="ARBA" id="ARBA00047182"/>
    </source>
</evidence>
<evidence type="ECO:0000313" key="5">
    <source>
        <dbReference type="EMBL" id="JAS77019.1"/>
    </source>
</evidence>
<dbReference type="Pfam" id="PF07160">
    <property type="entry name" value="SKA1"/>
    <property type="match status" value="1"/>
</dbReference>
<evidence type="ECO:0000256" key="4">
    <source>
        <dbReference type="SAM" id="Coils"/>
    </source>
</evidence>
<dbReference type="GO" id="GO:0005876">
    <property type="term" value="C:spindle microtubule"/>
    <property type="evidence" value="ECO:0007669"/>
    <property type="project" value="TreeGrafter"/>
</dbReference>